<sequence>MNNFFRLLTLLNTLDRASTCDPSSYNVVTSCYESFFNHYNFSTVETMTFPNYMDFVDARGQLEFASPHDNFIKDCTVQSRLTSCLGTAVACVNSTDLLKIFKFHKHDNQEYTGDYYMNTYKCTTAYSYITSNFNCLTIADHLSKDAITKCFSDMLTSPENELCNAALW</sequence>
<accession>A0A0K0FST8</accession>
<proteinExistence type="predicted"/>
<feature type="chain" id="PRO_5005330059" evidence="1">
    <location>
        <begin position="20"/>
        <end position="168"/>
    </location>
</feature>
<dbReference type="PANTHER" id="PTHR35014">
    <property type="entry name" value="INFECTION RESPONSE PROTEIN-RELATED"/>
    <property type="match status" value="1"/>
</dbReference>
<reference evidence="3" key="2">
    <citation type="submission" date="2015-08" db="UniProtKB">
        <authorList>
            <consortium name="WormBaseParasite"/>
        </authorList>
    </citation>
    <scope>IDENTIFICATION</scope>
</reference>
<evidence type="ECO:0000313" key="2">
    <source>
        <dbReference type="Proteomes" id="UP000035680"/>
    </source>
</evidence>
<keyword evidence="2" id="KW-1185">Reference proteome</keyword>
<dbReference type="AlphaFoldDB" id="A0A0K0FST8"/>
<reference evidence="2" key="1">
    <citation type="submission" date="2014-07" db="EMBL/GenBank/DDBJ databases">
        <authorList>
            <person name="Martin A.A"/>
            <person name="De Silva N."/>
        </authorList>
    </citation>
    <scope>NUCLEOTIDE SEQUENCE</scope>
</reference>
<dbReference type="WBParaSite" id="SVE_1419600.1">
    <property type="protein sequence ID" value="SVE_1419600.1"/>
    <property type="gene ID" value="SVE_1419600"/>
</dbReference>
<name>A0A0K0FST8_STRVS</name>
<keyword evidence="1" id="KW-0732">Signal</keyword>
<dbReference type="Proteomes" id="UP000035680">
    <property type="component" value="Unassembled WGS sequence"/>
</dbReference>
<feature type="signal peptide" evidence="1">
    <location>
        <begin position="1"/>
        <end position="19"/>
    </location>
</feature>
<evidence type="ECO:0000256" key="1">
    <source>
        <dbReference type="SAM" id="SignalP"/>
    </source>
</evidence>
<organism evidence="2 3">
    <name type="scientific">Strongyloides venezuelensis</name>
    <name type="common">Threadworm</name>
    <dbReference type="NCBI Taxonomy" id="75913"/>
    <lineage>
        <taxon>Eukaryota</taxon>
        <taxon>Metazoa</taxon>
        <taxon>Ecdysozoa</taxon>
        <taxon>Nematoda</taxon>
        <taxon>Chromadorea</taxon>
        <taxon>Rhabditida</taxon>
        <taxon>Tylenchina</taxon>
        <taxon>Panagrolaimomorpha</taxon>
        <taxon>Strongyloidoidea</taxon>
        <taxon>Strongyloididae</taxon>
        <taxon>Strongyloides</taxon>
    </lineage>
</organism>
<dbReference type="PANTHER" id="PTHR35014:SF1">
    <property type="entry name" value="INFECTION RESPONSE PROTEIN"/>
    <property type="match status" value="1"/>
</dbReference>
<protein>
    <submittedName>
        <fullName evidence="3">DUF725 domain-containing protein</fullName>
    </submittedName>
</protein>
<evidence type="ECO:0000313" key="3">
    <source>
        <dbReference type="WBParaSite" id="SVE_1419600.1"/>
    </source>
</evidence>